<proteinExistence type="predicted"/>
<dbReference type="Proteomes" id="UP001391051">
    <property type="component" value="Unassembled WGS sequence"/>
</dbReference>
<name>A0ABR1QZK0_9PEZI</name>
<organism evidence="1 2">
    <name type="scientific">Apiospora aurea</name>
    <dbReference type="NCBI Taxonomy" id="335848"/>
    <lineage>
        <taxon>Eukaryota</taxon>
        <taxon>Fungi</taxon>
        <taxon>Dikarya</taxon>
        <taxon>Ascomycota</taxon>
        <taxon>Pezizomycotina</taxon>
        <taxon>Sordariomycetes</taxon>
        <taxon>Xylariomycetidae</taxon>
        <taxon>Amphisphaeriales</taxon>
        <taxon>Apiosporaceae</taxon>
        <taxon>Apiospora</taxon>
    </lineage>
</organism>
<sequence>MASDMKMAQAHRSRLLPARLYSIELVSTARRDETHWVAVHTPLGKNGLVVQVAPQVVVVHAQRECELARLCHEAQSTSQFRGKSPQTRC</sequence>
<evidence type="ECO:0000313" key="2">
    <source>
        <dbReference type="Proteomes" id="UP001391051"/>
    </source>
</evidence>
<protein>
    <submittedName>
        <fullName evidence="1">Uncharacterized protein</fullName>
    </submittedName>
</protein>
<gene>
    <name evidence="1" type="ORF">PG986_002387</name>
</gene>
<dbReference type="RefSeq" id="XP_066707502.1">
    <property type="nucleotide sequence ID" value="XM_066838609.1"/>
</dbReference>
<reference evidence="1 2" key="1">
    <citation type="submission" date="2023-01" db="EMBL/GenBank/DDBJ databases">
        <title>Analysis of 21 Apiospora genomes using comparative genomics revels a genus with tremendous synthesis potential of carbohydrate active enzymes and secondary metabolites.</title>
        <authorList>
            <person name="Sorensen T."/>
        </authorList>
    </citation>
    <scope>NUCLEOTIDE SEQUENCE [LARGE SCALE GENOMIC DNA]</scope>
    <source>
        <strain evidence="1 2">CBS 24483</strain>
    </source>
</reference>
<accession>A0ABR1QZK0</accession>
<dbReference type="EMBL" id="JAQQWE010000001">
    <property type="protein sequence ID" value="KAK7968110.1"/>
    <property type="molecule type" value="Genomic_DNA"/>
</dbReference>
<evidence type="ECO:0000313" key="1">
    <source>
        <dbReference type="EMBL" id="KAK7968110.1"/>
    </source>
</evidence>
<comment type="caution">
    <text evidence="1">The sequence shown here is derived from an EMBL/GenBank/DDBJ whole genome shotgun (WGS) entry which is preliminary data.</text>
</comment>
<dbReference type="GeneID" id="92071671"/>
<keyword evidence="2" id="KW-1185">Reference proteome</keyword>